<reference evidence="4 6" key="1">
    <citation type="journal article" date="2019" name="Nat. Med.">
        <title>A library of human gut bacterial isolates paired with longitudinal multiomics data enables mechanistic microbiome research.</title>
        <authorList>
            <person name="Poyet M."/>
            <person name="Groussin M."/>
            <person name="Gibbons S.M."/>
            <person name="Avila-Pacheco J."/>
            <person name="Jiang X."/>
            <person name="Kearney S.M."/>
            <person name="Perrotta A.R."/>
            <person name="Berdy B."/>
            <person name="Zhao S."/>
            <person name="Lieberman T.D."/>
            <person name="Swanson P.K."/>
            <person name="Smith M."/>
            <person name="Roesemann S."/>
            <person name="Alexander J.E."/>
            <person name="Rich S.A."/>
            <person name="Livny J."/>
            <person name="Vlamakis H."/>
            <person name="Clish C."/>
            <person name="Bullock K."/>
            <person name="Deik A."/>
            <person name="Scott J."/>
            <person name="Pierce K.A."/>
            <person name="Xavier R.J."/>
            <person name="Alm E.J."/>
        </authorList>
    </citation>
    <scope>NUCLEOTIDE SEQUENCE [LARGE SCALE GENOMIC DNA]</scope>
    <source>
        <strain evidence="4 6">BIOML-A2</strain>
    </source>
</reference>
<keyword evidence="2" id="KW-1003">Cell membrane</keyword>
<feature type="transmembrane region" description="Helical" evidence="3">
    <location>
        <begin position="100"/>
        <end position="118"/>
    </location>
</feature>
<dbReference type="GO" id="GO:0015225">
    <property type="term" value="F:biotin transmembrane transporter activity"/>
    <property type="evidence" value="ECO:0007669"/>
    <property type="project" value="UniProtKB-UniRule"/>
</dbReference>
<dbReference type="Gene3D" id="1.10.1760.20">
    <property type="match status" value="1"/>
</dbReference>
<gene>
    <name evidence="5" type="primary">bioY</name>
    <name evidence="5" type="ORF">BDLFYP24_00746</name>
    <name evidence="4" type="ORF">GBB04_09100</name>
</gene>
<dbReference type="InterPro" id="IPR003784">
    <property type="entry name" value="BioY"/>
</dbReference>
<evidence type="ECO:0000313" key="6">
    <source>
        <dbReference type="Proteomes" id="UP000429211"/>
    </source>
</evidence>
<keyword evidence="2" id="KW-0813">Transport</keyword>
<protein>
    <recommendedName>
        <fullName evidence="2">Biotin transporter</fullName>
    </recommendedName>
</protein>
<feature type="transmembrane region" description="Helical" evidence="3">
    <location>
        <begin position="70"/>
        <end position="94"/>
    </location>
</feature>
<dbReference type="EMBL" id="WDPD01000011">
    <property type="protein sequence ID" value="KAB7459641.1"/>
    <property type="molecule type" value="Genomic_DNA"/>
</dbReference>
<dbReference type="GO" id="GO:0005886">
    <property type="term" value="C:plasma membrane"/>
    <property type="evidence" value="ECO:0007669"/>
    <property type="project" value="UniProtKB-SubCell"/>
</dbReference>
<feature type="transmembrane region" description="Helical" evidence="3">
    <location>
        <begin position="164"/>
        <end position="190"/>
    </location>
</feature>
<keyword evidence="2 3" id="KW-0472">Membrane</keyword>
<feature type="transmembrane region" description="Helical" evidence="3">
    <location>
        <begin position="45"/>
        <end position="63"/>
    </location>
</feature>
<dbReference type="PIRSF" id="PIRSF016661">
    <property type="entry name" value="BioY"/>
    <property type="match status" value="1"/>
</dbReference>
<organism evidence="5">
    <name type="scientific">Bifidobacterium dentium</name>
    <dbReference type="NCBI Taxonomy" id="1689"/>
    <lineage>
        <taxon>Bacteria</taxon>
        <taxon>Bacillati</taxon>
        <taxon>Actinomycetota</taxon>
        <taxon>Actinomycetes</taxon>
        <taxon>Bifidobacteriales</taxon>
        <taxon>Bifidobacteriaceae</taxon>
        <taxon>Bifidobacterium</taxon>
    </lineage>
</organism>
<sequence>MHHAILTIKSLSNGKFGSIFKPVLFALLLWAASAAGEIPVPGTPVPITLQTFVIMLAALMLPWRQAGAAIALYLAAGALGLPVFAGGASTLALVGPSAGFLLGFLPAAVITSLLKGEARTDSTKGGMLTAARYCGAALVGCVAVDYLFGFIIQSAVTSVSLPVVAVASMGFVFGDVIKAVVASAVAAGLAKLR</sequence>
<evidence type="ECO:0000313" key="4">
    <source>
        <dbReference type="EMBL" id="KAB7459641.1"/>
    </source>
</evidence>
<name>A0A6N2R3Y3_9BIFI</name>
<evidence type="ECO:0000256" key="2">
    <source>
        <dbReference type="PIRNR" id="PIRNR016661"/>
    </source>
</evidence>
<dbReference type="PANTHER" id="PTHR34295:SF1">
    <property type="entry name" value="BIOTIN TRANSPORTER BIOY"/>
    <property type="match status" value="1"/>
</dbReference>
<evidence type="ECO:0000256" key="1">
    <source>
        <dbReference type="ARBA" id="ARBA00010692"/>
    </source>
</evidence>
<evidence type="ECO:0000313" key="5">
    <source>
        <dbReference type="EMBL" id="VYS74979.1"/>
    </source>
</evidence>
<proteinExistence type="inferred from homology"/>
<comment type="similarity">
    <text evidence="1 2">Belongs to the BioY family.</text>
</comment>
<feature type="transmembrane region" description="Helical" evidence="3">
    <location>
        <begin position="130"/>
        <end position="152"/>
    </location>
</feature>
<dbReference type="Proteomes" id="UP000429211">
    <property type="component" value="Unassembled WGS sequence"/>
</dbReference>
<comment type="subcellular location">
    <subcellularLocation>
        <location evidence="2">Cell membrane</location>
        <topology evidence="2">Multi-pass membrane protein</topology>
    </subcellularLocation>
</comment>
<reference evidence="5" key="2">
    <citation type="submission" date="2019-11" db="EMBL/GenBank/DDBJ databases">
        <authorList>
            <person name="Feng L."/>
        </authorList>
    </citation>
    <scope>NUCLEOTIDE SEQUENCE</scope>
    <source>
        <strain evidence="5">BdentiumLFYP24</strain>
    </source>
</reference>
<dbReference type="AlphaFoldDB" id="A0A6N2R3Y3"/>
<dbReference type="EMBL" id="CACRSP010000002">
    <property type="protein sequence ID" value="VYS74979.1"/>
    <property type="molecule type" value="Genomic_DNA"/>
</dbReference>
<keyword evidence="3" id="KW-0812">Transmembrane</keyword>
<dbReference type="RefSeq" id="WP_034518560.1">
    <property type="nucleotide sequence ID" value="NZ_CACRSP010000002.1"/>
</dbReference>
<dbReference type="PANTHER" id="PTHR34295">
    <property type="entry name" value="BIOTIN TRANSPORTER BIOY"/>
    <property type="match status" value="1"/>
</dbReference>
<accession>A0A6N2R3Y3</accession>
<evidence type="ECO:0000256" key="3">
    <source>
        <dbReference type="SAM" id="Phobius"/>
    </source>
</evidence>
<keyword evidence="3" id="KW-1133">Transmembrane helix</keyword>
<dbReference type="Pfam" id="PF02632">
    <property type="entry name" value="BioY"/>
    <property type="match status" value="1"/>
</dbReference>